<protein>
    <submittedName>
        <fullName evidence="3">Uncharacterized protein</fullName>
    </submittedName>
</protein>
<gene>
    <name evidence="3" type="ORF">LSTR_LSTR007826</name>
</gene>
<organism evidence="3 4">
    <name type="scientific">Laodelphax striatellus</name>
    <name type="common">Small brown planthopper</name>
    <name type="synonym">Delphax striatella</name>
    <dbReference type="NCBI Taxonomy" id="195883"/>
    <lineage>
        <taxon>Eukaryota</taxon>
        <taxon>Metazoa</taxon>
        <taxon>Ecdysozoa</taxon>
        <taxon>Arthropoda</taxon>
        <taxon>Hexapoda</taxon>
        <taxon>Insecta</taxon>
        <taxon>Pterygota</taxon>
        <taxon>Neoptera</taxon>
        <taxon>Paraneoptera</taxon>
        <taxon>Hemiptera</taxon>
        <taxon>Auchenorrhyncha</taxon>
        <taxon>Fulgoroidea</taxon>
        <taxon>Delphacidae</taxon>
        <taxon>Criomorphinae</taxon>
        <taxon>Laodelphax</taxon>
    </lineage>
</organism>
<evidence type="ECO:0000256" key="1">
    <source>
        <dbReference type="SAM" id="Coils"/>
    </source>
</evidence>
<dbReference type="PANTHER" id="PTHR43049">
    <property type="entry name" value="EARLY ENDOSOME ANTIGEN"/>
    <property type="match status" value="1"/>
</dbReference>
<feature type="compositionally biased region" description="Polar residues" evidence="2">
    <location>
        <begin position="179"/>
        <end position="199"/>
    </location>
</feature>
<dbReference type="EMBL" id="QKKF02030383">
    <property type="protein sequence ID" value="RZF34774.1"/>
    <property type="molecule type" value="Genomic_DNA"/>
</dbReference>
<feature type="coiled-coil region" evidence="1">
    <location>
        <begin position="372"/>
        <end position="568"/>
    </location>
</feature>
<comment type="caution">
    <text evidence="3">The sequence shown here is derived from an EMBL/GenBank/DDBJ whole genome shotgun (WGS) entry which is preliminary data.</text>
</comment>
<keyword evidence="1" id="KW-0175">Coiled coil</keyword>
<evidence type="ECO:0000313" key="3">
    <source>
        <dbReference type="EMBL" id="RZF34774.1"/>
    </source>
</evidence>
<dbReference type="Proteomes" id="UP000291343">
    <property type="component" value="Unassembled WGS sequence"/>
</dbReference>
<dbReference type="STRING" id="195883.A0A482WMN9"/>
<proteinExistence type="predicted"/>
<feature type="compositionally biased region" description="Polar residues" evidence="2">
    <location>
        <begin position="98"/>
        <end position="168"/>
    </location>
</feature>
<name>A0A482WMN9_LAOST</name>
<feature type="region of interest" description="Disordered" evidence="2">
    <location>
        <begin position="69"/>
        <end position="237"/>
    </location>
</feature>
<feature type="compositionally biased region" description="Basic and acidic residues" evidence="2">
    <location>
        <begin position="84"/>
        <end position="96"/>
    </location>
</feature>
<feature type="region of interest" description="Disordered" evidence="2">
    <location>
        <begin position="1"/>
        <end position="45"/>
    </location>
</feature>
<dbReference type="InParanoid" id="A0A482WMN9"/>
<reference evidence="3 4" key="1">
    <citation type="journal article" date="2017" name="Gigascience">
        <title>Genome sequence of the small brown planthopper, Laodelphax striatellus.</title>
        <authorList>
            <person name="Zhu J."/>
            <person name="Jiang F."/>
            <person name="Wang X."/>
            <person name="Yang P."/>
            <person name="Bao Y."/>
            <person name="Zhao W."/>
            <person name="Wang W."/>
            <person name="Lu H."/>
            <person name="Wang Q."/>
            <person name="Cui N."/>
            <person name="Li J."/>
            <person name="Chen X."/>
            <person name="Luo L."/>
            <person name="Yu J."/>
            <person name="Kang L."/>
            <person name="Cui F."/>
        </authorList>
    </citation>
    <scope>NUCLEOTIDE SEQUENCE [LARGE SCALE GENOMIC DNA]</scope>
    <source>
        <strain evidence="3">Lst14</strain>
    </source>
</reference>
<feature type="compositionally biased region" description="Basic and acidic residues" evidence="2">
    <location>
        <begin position="1"/>
        <end position="32"/>
    </location>
</feature>
<keyword evidence="4" id="KW-1185">Reference proteome</keyword>
<evidence type="ECO:0000256" key="2">
    <source>
        <dbReference type="SAM" id="MobiDB-lite"/>
    </source>
</evidence>
<feature type="compositionally biased region" description="Polar residues" evidence="2">
    <location>
        <begin position="69"/>
        <end position="83"/>
    </location>
</feature>
<feature type="coiled-coil region" evidence="1">
    <location>
        <begin position="668"/>
        <end position="705"/>
    </location>
</feature>
<feature type="coiled-coil region" evidence="1">
    <location>
        <begin position="816"/>
        <end position="843"/>
    </location>
</feature>
<feature type="compositionally biased region" description="Basic and acidic residues" evidence="2">
    <location>
        <begin position="208"/>
        <end position="221"/>
    </location>
</feature>
<dbReference type="OrthoDB" id="8197438at2759"/>
<dbReference type="PANTHER" id="PTHR43049:SF1">
    <property type="entry name" value="EARLY ENDOSOME ANTIGEN"/>
    <property type="match status" value="1"/>
</dbReference>
<accession>A0A482WMN9</accession>
<dbReference type="AlphaFoldDB" id="A0A482WMN9"/>
<evidence type="ECO:0000313" key="4">
    <source>
        <dbReference type="Proteomes" id="UP000291343"/>
    </source>
</evidence>
<dbReference type="SMR" id="A0A482WMN9"/>
<sequence>MIQGEKQTEDYQNRVVDSENLKQGQEKLKSETCDSNSHVKPTEPLSFLEDLDKDIDRKFSIKSSLSAIQNVNSDHQLQASNSKEISENNSDRKEGKISSVTNDLTKSNDSCRRLSSPQTSGAKPSMQSNSSLRPRLKQTSNSKIPQPVRSQRSNMGIQQPASKMSHSCRTVPVADRHTNPTQFRRQRQSSVGPGGSSAQLKHPLPSTKDGKRNENDTESSHRNRIKPSQSSPIRKYDDMDVILAAKKAGGETGQKSANEDSEPVLEVLDNVEHKTPESRNEFFIWLSNAISEKRLNPSKLDEYFSNYKSSFAYSTDSQTIEEIEALQKLIKKVSDLYEQYEAEKIANTKLQANFQLAHNNDSRKICLLEAENQNLINNMDNLGKRLDEEVANNDRMKKGSQTIPLLKKKIKDVEQRLKSWEDKQKEQIQKLKSLETNCKQKSIDHIEKELKEITSICEKLSQENDILKRELQKSEDEQNLKLVKMIDDSEEMRQMREELSVLRSRFNEELNRGKRYFAEQQQTSSKLRETEMKCRNLSQLIEEAKKEIKAKNQEYEEFKKTVEEDKQMMKTELDACKVIKQGTIDENTMLRAKIESMQSKHEKVHSLEKESIEIEQQLRTDLALRDEQIMQLQEQIKSLLPERKNGKDVTKLKNKLSLDQCQAGSQERANLAAQILDLQKNVDELANHNLELQKLLADRNAELEQRDHIVRLQTDVLKIRDELIELLRSKDSSHEKHVEELSSILMEREHAIEKEWKKRVESLQGVHSDASKDQTKNFEALNISNAIDSSNRIGSEEGRLSLKDLHLMFQNKELPLDSMQVRIKTLEKNHQNLSHQRIRQETRMRTLEESLQEKSSHTWIPVLVK</sequence>